<keyword evidence="24" id="KW-1185">Reference proteome</keyword>
<dbReference type="EMBL" id="LRBV02000005">
    <property type="status" value="NOT_ANNOTATED_CDS"/>
    <property type="molecule type" value="Genomic_DNA"/>
</dbReference>
<evidence type="ECO:0000259" key="22">
    <source>
        <dbReference type="PROSITE" id="PS50948"/>
    </source>
</evidence>
<dbReference type="PROSITE" id="PS50948">
    <property type="entry name" value="PAN"/>
    <property type="match status" value="2"/>
</dbReference>
<dbReference type="InterPro" id="IPR008271">
    <property type="entry name" value="Ser/Thr_kinase_AS"/>
</dbReference>
<dbReference type="GO" id="GO:0005524">
    <property type="term" value="F:ATP binding"/>
    <property type="evidence" value="ECO:0007669"/>
    <property type="project" value="UniProtKB-KW"/>
</dbReference>
<evidence type="ECO:0000256" key="3">
    <source>
        <dbReference type="ARBA" id="ARBA00022527"/>
    </source>
</evidence>
<evidence type="ECO:0000256" key="4">
    <source>
        <dbReference type="ARBA" id="ARBA00022679"/>
    </source>
</evidence>
<evidence type="ECO:0000256" key="7">
    <source>
        <dbReference type="ARBA" id="ARBA00022737"/>
    </source>
</evidence>
<dbReference type="Gene3D" id="3.30.200.20">
    <property type="entry name" value="Phosphorylase Kinase, domain 1"/>
    <property type="match status" value="2"/>
</dbReference>
<keyword evidence="8" id="KW-0547">Nucleotide-binding</keyword>
<dbReference type="CDD" id="cd00028">
    <property type="entry name" value="B_lectin"/>
    <property type="match status" value="3"/>
</dbReference>
<dbReference type="GO" id="GO:0004674">
    <property type="term" value="F:protein serine/threonine kinase activity"/>
    <property type="evidence" value="ECO:0007669"/>
    <property type="project" value="UniProtKB-KW"/>
</dbReference>
<dbReference type="InterPro" id="IPR021820">
    <property type="entry name" value="S-locus_recpt_kinase_C"/>
</dbReference>
<comment type="catalytic activity">
    <reaction evidence="16">
        <text>L-seryl-[protein] + ATP = O-phospho-L-seryl-[protein] + ADP + H(+)</text>
        <dbReference type="Rhea" id="RHEA:17989"/>
        <dbReference type="Rhea" id="RHEA-COMP:9863"/>
        <dbReference type="Rhea" id="RHEA-COMP:11604"/>
        <dbReference type="ChEBI" id="CHEBI:15378"/>
        <dbReference type="ChEBI" id="CHEBI:29999"/>
        <dbReference type="ChEBI" id="CHEBI:30616"/>
        <dbReference type="ChEBI" id="CHEBI:83421"/>
        <dbReference type="ChEBI" id="CHEBI:456216"/>
        <dbReference type="EC" id="2.7.11.1"/>
    </reaction>
</comment>
<dbReference type="SUPFAM" id="SSF51110">
    <property type="entry name" value="alpha-D-mannose-specific plant lectins"/>
    <property type="match status" value="3"/>
</dbReference>
<dbReference type="InParanoid" id="A0A7N2LSN0"/>
<dbReference type="PANTHER" id="PTHR32444">
    <property type="entry name" value="BULB-TYPE LECTIN DOMAIN-CONTAINING PROTEIN"/>
    <property type="match status" value="1"/>
</dbReference>
<dbReference type="Pfam" id="PF01535">
    <property type="entry name" value="PPR"/>
    <property type="match status" value="2"/>
</dbReference>
<dbReference type="InterPro" id="IPR011009">
    <property type="entry name" value="Kinase-like_dom_sf"/>
</dbReference>
<reference evidence="23" key="2">
    <citation type="submission" date="2021-01" db="UniProtKB">
        <authorList>
            <consortium name="EnsemblPlants"/>
        </authorList>
    </citation>
    <scope>IDENTIFICATION</scope>
</reference>
<dbReference type="InterPro" id="IPR002885">
    <property type="entry name" value="PPR_rpt"/>
</dbReference>
<dbReference type="Gene3D" id="1.25.40.10">
    <property type="entry name" value="Tetratricopeptide repeat domain"/>
    <property type="match status" value="2"/>
</dbReference>
<dbReference type="PROSITE" id="PS51375">
    <property type="entry name" value="PPR"/>
    <property type="match status" value="1"/>
</dbReference>
<dbReference type="FunFam" id="2.90.10.10:FF:000001">
    <property type="entry name" value="G-type lectin S-receptor-like serine/threonine-protein kinase"/>
    <property type="match status" value="2"/>
</dbReference>
<dbReference type="PROSITE" id="PS50927">
    <property type="entry name" value="BULB_LECTIN"/>
    <property type="match status" value="3"/>
</dbReference>
<keyword evidence="5 18" id="KW-0812">Transmembrane</keyword>
<evidence type="ECO:0000259" key="20">
    <source>
        <dbReference type="PROSITE" id="PS50011"/>
    </source>
</evidence>
<organism evidence="23 24">
    <name type="scientific">Quercus lobata</name>
    <name type="common">Valley oak</name>
    <dbReference type="NCBI Taxonomy" id="97700"/>
    <lineage>
        <taxon>Eukaryota</taxon>
        <taxon>Viridiplantae</taxon>
        <taxon>Streptophyta</taxon>
        <taxon>Embryophyta</taxon>
        <taxon>Tracheophyta</taxon>
        <taxon>Spermatophyta</taxon>
        <taxon>Magnoliopsida</taxon>
        <taxon>eudicotyledons</taxon>
        <taxon>Gunneridae</taxon>
        <taxon>Pentapetalae</taxon>
        <taxon>rosids</taxon>
        <taxon>fabids</taxon>
        <taxon>Fagales</taxon>
        <taxon>Fagaceae</taxon>
        <taxon>Quercus</taxon>
    </lineage>
</organism>
<evidence type="ECO:0000256" key="2">
    <source>
        <dbReference type="ARBA" id="ARBA00012513"/>
    </source>
</evidence>
<keyword evidence="7" id="KW-0677">Repeat</keyword>
<evidence type="ECO:0000256" key="12">
    <source>
        <dbReference type="ARBA" id="ARBA00023136"/>
    </source>
</evidence>
<keyword evidence="14" id="KW-0325">Glycoprotein</keyword>
<dbReference type="Pfam" id="PF00954">
    <property type="entry name" value="S_locus_glycop"/>
    <property type="match status" value="2"/>
</dbReference>
<evidence type="ECO:0000256" key="1">
    <source>
        <dbReference type="ARBA" id="ARBA00004167"/>
    </source>
</evidence>
<proteinExistence type="predicted"/>
<dbReference type="Pfam" id="PF07714">
    <property type="entry name" value="PK_Tyr_Ser-Thr"/>
    <property type="match status" value="2"/>
</dbReference>
<protein>
    <recommendedName>
        <fullName evidence="2">non-specific serine/threonine protein kinase</fullName>
        <ecNumber evidence="2">2.7.11.1</ecNumber>
    </recommendedName>
</protein>
<dbReference type="FunFam" id="3.30.200.20:FF:001238">
    <property type="entry name" value="Os08g0179000 protein"/>
    <property type="match status" value="1"/>
</dbReference>
<evidence type="ECO:0000256" key="6">
    <source>
        <dbReference type="ARBA" id="ARBA00022729"/>
    </source>
</evidence>
<dbReference type="Proteomes" id="UP000594261">
    <property type="component" value="Chromosome 5"/>
</dbReference>
<dbReference type="InterPro" id="IPR001245">
    <property type="entry name" value="Ser-Thr/Tyr_kinase_cat_dom"/>
</dbReference>
<dbReference type="Gene3D" id="2.90.10.10">
    <property type="entry name" value="Bulb-type lectin domain"/>
    <property type="match status" value="3"/>
</dbReference>
<evidence type="ECO:0000256" key="11">
    <source>
        <dbReference type="ARBA" id="ARBA00022989"/>
    </source>
</evidence>
<evidence type="ECO:0000256" key="17">
    <source>
        <dbReference type="PROSITE-ProRule" id="PRU00708"/>
    </source>
</evidence>
<dbReference type="EC" id="2.7.11.1" evidence="2"/>
<feature type="chain" id="PRO_5029916688" description="non-specific serine/threonine protein kinase" evidence="19">
    <location>
        <begin position="27"/>
        <end position="2025"/>
    </location>
</feature>
<evidence type="ECO:0000256" key="9">
    <source>
        <dbReference type="ARBA" id="ARBA00022777"/>
    </source>
</evidence>
<dbReference type="CDD" id="cd14066">
    <property type="entry name" value="STKc_IRAK"/>
    <property type="match status" value="1"/>
</dbReference>
<dbReference type="PANTHER" id="PTHR32444:SF198">
    <property type="entry name" value="BULB-TYPE LECTIN DOMAIN-CONTAINING PROTEIN"/>
    <property type="match status" value="1"/>
</dbReference>
<dbReference type="Pfam" id="PF08276">
    <property type="entry name" value="PAN_2"/>
    <property type="match status" value="2"/>
</dbReference>
<dbReference type="InterPro" id="IPR003609">
    <property type="entry name" value="Pan_app"/>
</dbReference>
<evidence type="ECO:0000313" key="23">
    <source>
        <dbReference type="EnsemblPlants" id="QL05p074780:mrna"/>
    </source>
</evidence>
<dbReference type="EnsemblPlants" id="QL05p074780:mrna">
    <property type="protein sequence ID" value="QL05p074780:mrna"/>
    <property type="gene ID" value="QL05p074780"/>
</dbReference>
<sequence length="2025" mass="226285">MGLVLNTSMSILLVLLCCFCLDSGSATDTITSFQPIRDSDYIISNGGAFKLGFFSPVNSTKRYLGIWYNKKSVLPAQWVANREKPLKDSSGVLTISEDGNLVILDGQKEILWSSNVTNSVANSSAQLLDSGNLILRESTTGTIVWESFQHPSDTLLQRMKFSTNVRTGEKVQFSSWRNPSDPSIGSFSSGIQPQTPSLVQIFIWKDGSPFWRIGPWNSRSTIGIPEMNSIYRDGFCLTEDQDGTYYFSCSYVSNSLFHYVMTTEGDILARYWDFEKDDWGILWNAVKSKCDVYGMCVAFGSCNSQSSPICSCLPGSEPKNTKEWSRGNWTSGCVRRTPSSQCAVVNSSIEAIKMDGFLKLKTMKVPDFADSLPVHENFGDLSSTNNEDYCRQQCLENCSCIAYAYGSGTGCMSWTKSLIDIQIFSSSRVDLYIRDAYSELDKVGDVKKVVTISMIIGAIFISICTFLLWRWMAKQKGEAQQNFDSDNLAQVKVQELQLFNVEKLAKATNNFHLSNKLGQGGFGPVYRGILSDGQELVVKRLSKASGQGLQEFMNEVVVISKLEHQNLVRLLGCCVEGEEKMNTCDEEYPIHLDDAKNITILGSLQFYDPVSLMTSSASGCALPMLLPTNLFHLQSSNEGRRDLGKTFAVEMYYKRAWAEKIGLPDATYGCMLRALTKEEGVKEAISVYRLVSERGITVNEKSYQVFSNAYCMEDQLEVGCELLRDLIRKRFSTCSLELSKFVASQCSKGRWKEAEELVDVIFDKGLLLDSSCCCPLVRRYCSSRRIDSVITLHIKMERLNVSLDIATYNMILNRLFGARRIEEAIRVFDHMRGKNLIHNSSQVLPTYLQQDFGSALDNITSFQPIKDSNYIISNRSAFKLGFFHPVNSTNHYLRICYNIKSVLLAQWVANKEKPLKDSFGVLTISKDGNLVILDGQKEILWLSNVTNSVANSSAQLLDSGNLVLRERTTGQSCLPGFESKNTKEWNRGNWTSGCVRRTSSSQCAVVNSSIEAVKMDGFIKLKRLKVPNFTDSLPAHENLGGLSLLKLKTIADNSVQRIVLKFSNGGVDLYICVAYSKLAYTSLLVDCRLLLNRIPLARVNHVFREANHCADALTKNGCTLEEAFCVFDSAPPFVKELLCSDSNEAGLGKSSNQWEDGSCVGVVVLVSGRLGLRQATVDRDWDRFARWVSHDGNVGSEIVAVDLVGGDDGGVCGCCDSGSATDTITSLQPMKDSDYIISNGSAFKLGFFSPKNSTNRYLGIWYNKKSVLPVQWVANREKPLKDSSGVLTISDGKLVILDGQKEILWSSNVTNSVVNSSAQLLDSGNLVLREGTTGRIVWQSFQHPSDTLLQRMKFSTNVRTGEKVQFSPWKGPSDPSIGSFSSGIQPQTRSLVQIFIWKDGRPFWRSGPWNSRSFIGLPEMYSIYHDGFSLTEDQDGTYSFSFSYMNDSLFHCVITTEGDIQARYWDCEKDDWGILWNAVKSKCDVYGMCGAFGSCNSQSSPICSCLPGFKPKNTKEWNRGNWTSGCVRRTPSSQCTVVNSSIEAVKMDGFLKLKTMKVPDFADSPPAHGDYCRQQCLENCSCTAYAYDSGTGCMSWTRSLIDIQKFSRGGVDLYIRVAYSELDKVGDGKKVVTISVIIGAIFISICTFLLWRWMAKEKARKKKAMEILFFNKGEAQQNFNSDNLAQVKVQELPLFDVEKLAKATNNFHLSNKLGQGGFGPVYRGTLSDGQEVAVKRLSKASGQGLQEFMNEVVVISKLQHRNLVRLLGCCVEGEEKILVYEYMSNKSLDAFLFAPHKEKLLDWRKRFNIIEGIGRGLLYLRRDSRLRIIHRDLKAGNILLDKELNPKISDFGMAKIFGSNEDQANTNRVVGTYGYMSPEYAMEGRFSEKSDVFSFGVLLLEILSGRRNSSFYHDEESMNLLGFAWKLWNAGNIVALIDPIISEPCFEMEILRCIHVGLLCVQEFAKDRPIVSVVISMLKSEIVDLPHPKQPAFIERQIALDTKSSQQRQSKCSDNNVTITMVQGR</sequence>
<evidence type="ECO:0000256" key="10">
    <source>
        <dbReference type="ARBA" id="ARBA00022840"/>
    </source>
</evidence>
<dbReference type="NCBIfam" id="TIGR00756">
    <property type="entry name" value="PPR"/>
    <property type="match status" value="1"/>
</dbReference>
<dbReference type="Pfam" id="PF01453">
    <property type="entry name" value="B_lectin"/>
    <property type="match status" value="3"/>
</dbReference>
<dbReference type="Gramene" id="QL05p074780:mrna">
    <property type="protein sequence ID" value="QL05p074780:mrna"/>
    <property type="gene ID" value="QL05p074780"/>
</dbReference>
<feature type="repeat" description="PPR" evidence="17">
    <location>
        <begin position="804"/>
        <end position="838"/>
    </location>
</feature>
<feature type="domain" description="Bulb-type lectin" evidence="21">
    <location>
        <begin position="27"/>
        <end position="148"/>
    </location>
</feature>
<accession>A0A7N2LSN0</accession>
<dbReference type="Pfam" id="PF11883">
    <property type="entry name" value="DUF3403"/>
    <property type="match status" value="1"/>
</dbReference>
<dbReference type="OMA" id="YANMSNG"/>
<evidence type="ECO:0000256" key="18">
    <source>
        <dbReference type="SAM" id="Phobius"/>
    </source>
</evidence>
<evidence type="ECO:0000256" key="8">
    <source>
        <dbReference type="ARBA" id="ARBA00022741"/>
    </source>
</evidence>
<dbReference type="InterPro" id="IPR000858">
    <property type="entry name" value="S_locus_glycoprot_dom"/>
</dbReference>
<feature type="domain" description="Apple" evidence="22">
    <location>
        <begin position="342"/>
        <end position="436"/>
    </location>
</feature>
<dbReference type="InterPro" id="IPR036426">
    <property type="entry name" value="Bulb-type_lectin_dom_sf"/>
</dbReference>
<feature type="domain" description="Protein kinase" evidence="20">
    <location>
        <begin position="1707"/>
        <end position="1993"/>
    </location>
</feature>
<keyword evidence="10" id="KW-0067">ATP-binding</keyword>
<feature type="domain" description="Bulb-type lectin" evidence="21">
    <location>
        <begin position="856"/>
        <end position="977"/>
    </location>
</feature>
<dbReference type="InterPro" id="IPR000719">
    <property type="entry name" value="Prot_kinase_dom"/>
</dbReference>
<dbReference type="FunFam" id="3.30.200.20:FF:000195">
    <property type="entry name" value="G-type lectin S-receptor-like serine/threonine-protein kinase"/>
    <property type="match status" value="1"/>
</dbReference>
<keyword evidence="6 19" id="KW-0732">Signal</keyword>
<dbReference type="GO" id="GO:0048544">
    <property type="term" value="P:recognition of pollen"/>
    <property type="evidence" value="ECO:0007669"/>
    <property type="project" value="InterPro"/>
</dbReference>
<comment type="catalytic activity">
    <reaction evidence="15">
        <text>L-threonyl-[protein] + ATP = O-phospho-L-threonyl-[protein] + ADP + H(+)</text>
        <dbReference type="Rhea" id="RHEA:46608"/>
        <dbReference type="Rhea" id="RHEA-COMP:11060"/>
        <dbReference type="Rhea" id="RHEA-COMP:11605"/>
        <dbReference type="ChEBI" id="CHEBI:15378"/>
        <dbReference type="ChEBI" id="CHEBI:30013"/>
        <dbReference type="ChEBI" id="CHEBI:30616"/>
        <dbReference type="ChEBI" id="CHEBI:61977"/>
        <dbReference type="ChEBI" id="CHEBI:456216"/>
        <dbReference type="EC" id="2.7.11.1"/>
    </reaction>
</comment>
<feature type="domain" description="Bulb-type lectin" evidence="21">
    <location>
        <begin position="1221"/>
        <end position="1341"/>
    </location>
</feature>
<evidence type="ECO:0000259" key="21">
    <source>
        <dbReference type="PROSITE" id="PS50927"/>
    </source>
</evidence>
<keyword evidence="9" id="KW-0418">Kinase</keyword>
<evidence type="ECO:0000256" key="19">
    <source>
        <dbReference type="SAM" id="SignalP"/>
    </source>
</evidence>
<dbReference type="GO" id="GO:0016020">
    <property type="term" value="C:membrane"/>
    <property type="evidence" value="ECO:0007669"/>
    <property type="project" value="UniProtKB-SubCell"/>
</dbReference>
<feature type="domain" description="Apple" evidence="22">
    <location>
        <begin position="1535"/>
        <end position="1618"/>
    </location>
</feature>
<dbReference type="Gene3D" id="1.10.510.10">
    <property type="entry name" value="Transferase(Phosphotransferase) domain 1"/>
    <property type="match status" value="1"/>
</dbReference>
<evidence type="ECO:0000256" key="15">
    <source>
        <dbReference type="ARBA" id="ARBA00047899"/>
    </source>
</evidence>
<keyword evidence="4" id="KW-0808">Transferase</keyword>
<keyword evidence="13" id="KW-1015">Disulfide bond</keyword>
<evidence type="ECO:0000256" key="5">
    <source>
        <dbReference type="ARBA" id="ARBA00022692"/>
    </source>
</evidence>
<evidence type="ECO:0000256" key="16">
    <source>
        <dbReference type="ARBA" id="ARBA00048679"/>
    </source>
</evidence>
<dbReference type="SUPFAM" id="SSF56112">
    <property type="entry name" value="Protein kinase-like (PK-like)"/>
    <property type="match status" value="2"/>
</dbReference>
<keyword evidence="3" id="KW-0723">Serine/threonine-protein kinase</keyword>
<evidence type="ECO:0000256" key="13">
    <source>
        <dbReference type="ARBA" id="ARBA00023157"/>
    </source>
</evidence>
<dbReference type="PROSITE" id="PS50011">
    <property type="entry name" value="PROTEIN_KINASE_DOM"/>
    <property type="match status" value="1"/>
</dbReference>
<comment type="subcellular location">
    <subcellularLocation>
        <location evidence="1">Membrane</location>
        <topology evidence="1">Single-pass membrane protein</topology>
    </subcellularLocation>
</comment>
<dbReference type="PROSITE" id="PS00108">
    <property type="entry name" value="PROTEIN_KINASE_ST"/>
    <property type="match status" value="1"/>
</dbReference>
<name>A0A7N2LSN0_QUELO</name>
<dbReference type="InterPro" id="IPR001480">
    <property type="entry name" value="Bulb-type_lectin_dom"/>
</dbReference>
<dbReference type="InterPro" id="IPR011990">
    <property type="entry name" value="TPR-like_helical_dom_sf"/>
</dbReference>
<feature type="signal peptide" evidence="19">
    <location>
        <begin position="1"/>
        <end position="26"/>
    </location>
</feature>
<reference evidence="23 24" key="1">
    <citation type="journal article" date="2016" name="G3 (Bethesda)">
        <title>First Draft Assembly and Annotation of the Genome of a California Endemic Oak Quercus lobata Nee (Fagaceae).</title>
        <authorList>
            <person name="Sork V.L."/>
            <person name="Fitz-Gibbon S.T."/>
            <person name="Puiu D."/>
            <person name="Crepeau M."/>
            <person name="Gugger P.F."/>
            <person name="Sherman R."/>
            <person name="Stevens K."/>
            <person name="Langley C.H."/>
            <person name="Pellegrini M."/>
            <person name="Salzberg S.L."/>
        </authorList>
    </citation>
    <scope>NUCLEOTIDE SEQUENCE [LARGE SCALE GENOMIC DNA]</scope>
    <source>
        <strain evidence="23 24">cv. SW786</strain>
    </source>
</reference>
<keyword evidence="12 18" id="KW-0472">Membrane</keyword>
<dbReference type="SMART" id="SM00220">
    <property type="entry name" value="S_TKc"/>
    <property type="match status" value="1"/>
</dbReference>
<dbReference type="CDD" id="cd01098">
    <property type="entry name" value="PAN_AP_plant"/>
    <property type="match status" value="2"/>
</dbReference>
<evidence type="ECO:0000256" key="14">
    <source>
        <dbReference type="ARBA" id="ARBA00023180"/>
    </source>
</evidence>
<dbReference type="FunFam" id="1.10.510.10:FF:000060">
    <property type="entry name" value="G-type lectin S-receptor-like serine/threonine-protein kinase"/>
    <property type="match status" value="1"/>
</dbReference>
<feature type="transmembrane region" description="Helical" evidence="18">
    <location>
        <begin position="1631"/>
        <end position="1653"/>
    </location>
</feature>
<dbReference type="SMART" id="SM00473">
    <property type="entry name" value="PAN_AP"/>
    <property type="match status" value="2"/>
</dbReference>
<evidence type="ECO:0000313" key="24">
    <source>
        <dbReference type="Proteomes" id="UP000594261"/>
    </source>
</evidence>
<keyword evidence="11 18" id="KW-1133">Transmembrane helix</keyword>
<dbReference type="SMART" id="SM00108">
    <property type="entry name" value="B_lectin"/>
    <property type="match status" value="3"/>
</dbReference>